<dbReference type="Proteomes" id="UP000189410">
    <property type="component" value="Unassembled WGS sequence"/>
</dbReference>
<evidence type="ECO:0000256" key="1">
    <source>
        <dbReference type="SAM" id="Phobius"/>
    </source>
</evidence>
<feature type="transmembrane region" description="Helical" evidence="1">
    <location>
        <begin position="12"/>
        <end position="35"/>
    </location>
</feature>
<reference evidence="2 3" key="1">
    <citation type="journal article" date="2017" name="Genome Announc.">
        <title>Draft Genome Sequences of Salinivibrio proteolyticus, Salinivibrio sharmensis, Salinivibrio siamensis, Salinivibrio costicola subsp. alcaliphilus, Salinivibrio costicola subsp. vallismortis, and 29 New Isolates Belonging to the Genus Salinivibrio.</title>
        <authorList>
            <person name="Lopez-Hermoso C."/>
            <person name="de la Haba R.R."/>
            <person name="Sanchez-Porro C."/>
            <person name="Bayliss S.C."/>
            <person name="Feil E.J."/>
            <person name="Ventosa A."/>
        </authorList>
    </citation>
    <scope>NUCLEOTIDE SEQUENCE [LARGE SCALE GENOMIC DNA]</scope>
    <source>
        <strain evidence="2 3">JCM 14472</strain>
    </source>
</reference>
<sequence>MMNEPSSRLAVSHPLIITASIAMLAVMAFFIPSWLSGFFSTVSSTTIAPAAYCSLNQQTCQYEGYQARLGNPDVHPLHANTLTVTAPQALNTDTLLVKLKGVEMNMGEYRLVLKQTDKLTYQGQLMLPVCTEDSMTWAGTITLNADANTLFPIKVRMERL</sequence>
<keyword evidence="1" id="KW-1133">Transmembrane helix</keyword>
<keyword evidence="1" id="KW-0472">Membrane</keyword>
<evidence type="ECO:0000313" key="2">
    <source>
        <dbReference type="EMBL" id="OOE83560.1"/>
    </source>
</evidence>
<gene>
    <name evidence="2" type="ORF">BZG73_11465</name>
</gene>
<dbReference type="EMBL" id="MUFB01000020">
    <property type="protein sequence ID" value="OOE83560.1"/>
    <property type="molecule type" value="Genomic_DNA"/>
</dbReference>
<keyword evidence="3" id="KW-1185">Reference proteome</keyword>
<evidence type="ECO:0000313" key="3">
    <source>
        <dbReference type="Proteomes" id="UP000189410"/>
    </source>
</evidence>
<proteinExistence type="predicted"/>
<dbReference type="RefSeq" id="WP_077668352.1">
    <property type="nucleotide sequence ID" value="NZ_MUFB01000020.1"/>
</dbReference>
<organism evidence="2 3">
    <name type="scientific">Salinivibrio siamensis</name>
    <dbReference type="NCBI Taxonomy" id="414286"/>
    <lineage>
        <taxon>Bacteria</taxon>
        <taxon>Pseudomonadati</taxon>
        <taxon>Pseudomonadota</taxon>
        <taxon>Gammaproteobacteria</taxon>
        <taxon>Vibrionales</taxon>
        <taxon>Vibrionaceae</taxon>
        <taxon>Salinivibrio</taxon>
    </lineage>
</organism>
<accession>A0ABX3K7E4</accession>
<protein>
    <submittedName>
        <fullName evidence="2">Uncharacterized protein</fullName>
    </submittedName>
</protein>
<comment type="caution">
    <text evidence="2">The sequence shown here is derived from an EMBL/GenBank/DDBJ whole genome shotgun (WGS) entry which is preliminary data.</text>
</comment>
<keyword evidence="1" id="KW-0812">Transmembrane</keyword>
<name>A0ABX3K7E4_9GAMM</name>